<dbReference type="InterPro" id="IPR036163">
    <property type="entry name" value="HMA_dom_sf"/>
</dbReference>
<evidence type="ECO:0000313" key="5">
    <source>
        <dbReference type="Proteomes" id="UP000229314"/>
    </source>
</evidence>
<evidence type="ECO:0000259" key="1">
    <source>
        <dbReference type="PROSITE" id="PS50846"/>
    </source>
</evidence>
<keyword evidence="4" id="KW-1185">Reference proteome</keyword>
<evidence type="ECO:0000313" key="3">
    <source>
        <dbReference type="EMBL" id="ATQ56028.1"/>
    </source>
</evidence>
<dbReference type="EMBL" id="CP024422">
    <property type="protein sequence ID" value="ATQ56028.1"/>
    <property type="molecule type" value="Genomic_DNA"/>
</dbReference>
<dbReference type="Pfam" id="PF00403">
    <property type="entry name" value="HMA"/>
    <property type="match status" value="1"/>
</dbReference>
<dbReference type="AlphaFoldDB" id="A0A1V0GU70"/>
<name>A0A1V0GU70_9RHOB</name>
<protein>
    <submittedName>
        <fullName evidence="2">Copper chaperone</fullName>
    </submittedName>
</protein>
<dbReference type="eggNOG" id="COG2608">
    <property type="taxonomic scope" value="Bacteria"/>
</dbReference>
<dbReference type="Gene3D" id="3.30.70.100">
    <property type="match status" value="1"/>
</dbReference>
<reference evidence="3 5" key="2">
    <citation type="submission" date="2017-10" db="EMBL/GenBank/DDBJ databases">
        <title>Complete genome sequence of Paracoccus yeei TT13 isolated from human skin.</title>
        <authorList>
            <person name="Lee K."/>
            <person name="Lim J.Y."/>
            <person name="Hwang I."/>
        </authorList>
    </citation>
    <scope>NUCLEOTIDE SEQUENCE [LARGE SCALE GENOMIC DNA]</scope>
    <source>
        <strain evidence="3 5">TT13</strain>
    </source>
</reference>
<dbReference type="PROSITE" id="PS50846">
    <property type="entry name" value="HMA_2"/>
    <property type="match status" value="1"/>
</dbReference>
<dbReference type="STRING" id="147645.A6J80_14445"/>
<dbReference type="GeneID" id="78897912"/>
<accession>A0A1V0GU70</accession>
<dbReference type="KEGG" id="pye:A6J80_14445"/>
<dbReference type="GO" id="GO:0046872">
    <property type="term" value="F:metal ion binding"/>
    <property type="evidence" value="ECO:0007669"/>
    <property type="project" value="InterPro"/>
</dbReference>
<feature type="domain" description="HMA" evidence="1">
    <location>
        <begin position="1"/>
        <end position="62"/>
    </location>
</feature>
<dbReference type="EMBL" id="CP020442">
    <property type="protein sequence ID" value="ARC37406.1"/>
    <property type="molecule type" value="Genomic_DNA"/>
</dbReference>
<dbReference type="CDD" id="cd00371">
    <property type="entry name" value="HMA"/>
    <property type="match status" value="1"/>
</dbReference>
<evidence type="ECO:0000313" key="2">
    <source>
        <dbReference type="EMBL" id="ARC37406.1"/>
    </source>
</evidence>
<gene>
    <name evidence="2" type="ORF">A6J80_14445</name>
    <name evidence="3" type="ORF">PYTT13_09550</name>
</gene>
<reference evidence="2" key="3">
    <citation type="submission" date="2017-12" db="EMBL/GenBank/DDBJ databases">
        <title>FDA dAtabase for Regulatory Grade micrObial Sequences (FDA-ARGOS): Supporting development and validation of Infectious Disease Dx tests.</title>
        <authorList>
            <person name="Campos J."/>
            <person name="Goldberg B."/>
            <person name="Tallon L."/>
            <person name="Sadzewicz L."/>
            <person name="Sengamalay N."/>
            <person name="Ott S."/>
            <person name="Godinez A."/>
            <person name="Nagaraj S."/>
            <person name="Vyas G."/>
            <person name="Aluvathingal J."/>
            <person name="Nadendla S."/>
            <person name="Geyer C."/>
            <person name="Nandy P."/>
            <person name="Hobson J."/>
            <person name="Sichtig H."/>
        </authorList>
    </citation>
    <scope>NUCLEOTIDE SEQUENCE</scope>
    <source>
        <strain evidence="2">FDAARGOS_252</strain>
    </source>
</reference>
<organism evidence="2 4">
    <name type="scientific">Paracoccus yeei</name>
    <dbReference type="NCBI Taxonomy" id="147645"/>
    <lineage>
        <taxon>Bacteria</taxon>
        <taxon>Pseudomonadati</taxon>
        <taxon>Pseudomonadota</taxon>
        <taxon>Alphaproteobacteria</taxon>
        <taxon>Rhodobacterales</taxon>
        <taxon>Paracoccaceae</taxon>
        <taxon>Paracoccus</taxon>
    </lineage>
</organism>
<dbReference type="RefSeq" id="WP_080621955.1">
    <property type="nucleotide sequence ID" value="NZ_CAJGAB010000001.1"/>
</dbReference>
<dbReference type="Proteomes" id="UP000191257">
    <property type="component" value="Chromosome"/>
</dbReference>
<dbReference type="SUPFAM" id="SSF55008">
    <property type="entry name" value="HMA, heavy metal-associated domain"/>
    <property type="match status" value="1"/>
</dbReference>
<sequence>MKFHVPDMSCDGCLRSVTKAVTTLDPAARVTADHPTRTIEVETSASAEAVGRALADAGFPASAA</sequence>
<proteinExistence type="predicted"/>
<dbReference type="InterPro" id="IPR006121">
    <property type="entry name" value="HMA_dom"/>
</dbReference>
<evidence type="ECO:0000313" key="4">
    <source>
        <dbReference type="Proteomes" id="UP000191257"/>
    </source>
</evidence>
<reference evidence="4" key="1">
    <citation type="submission" date="2017-03" db="EMBL/GenBank/DDBJ databases">
        <title>FDA dAtabase for Regulatory Grade micrObial Sequences (FDA-ARGOS): Supporting development and validation of Infectious Disease Dx tests.</title>
        <authorList>
            <person name="Minogue T."/>
            <person name="Wolcott M."/>
            <person name="Wasieloski L."/>
            <person name="Aguilar W."/>
            <person name="Moore D."/>
            <person name="Tallon L."/>
            <person name="Sadzewicz L."/>
            <person name="Sengamalay N."/>
            <person name="Ott S."/>
            <person name="Godinez A."/>
            <person name="Nagaraj S."/>
            <person name="Nadendla S."/>
            <person name="Geyer C."/>
            <person name="Sichtig H."/>
        </authorList>
    </citation>
    <scope>NUCLEOTIDE SEQUENCE [LARGE SCALE GENOMIC DNA]</scope>
    <source>
        <strain evidence="4">FDAARGOS_252</strain>
    </source>
</reference>
<dbReference type="Proteomes" id="UP000229314">
    <property type="component" value="Chromosome"/>
</dbReference>